<dbReference type="InterPro" id="IPR018247">
    <property type="entry name" value="EF_Hand_1_Ca_BS"/>
</dbReference>
<name>A0A1R2AW02_9CILI</name>
<dbReference type="InterPro" id="IPR002048">
    <property type="entry name" value="EF_hand_dom"/>
</dbReference>
<keyword evidence="2" id="KW-0106">Calcium</keyword>
<dbReference type="SUPFAM" id="SSF47473">
    <property type="entry name" value="EF-hand"/>
    <property type="match status" value="1"/>
</dbReference>
<dbReference type="Pfam" id="PF13499">
    <property type="entry name" value="EF-hand_7"/>
    <property type="match status" value="1"/>
</dbReference>
<dbReference type="EMBL" id="MPUH01001294">
    <property type="protein sequence ID" value="OMJ68688.1"/>
    <property type="molecule type" value="Genomic_DNA"/>
</dbReference>
<dbReference type="PROSITE" id="PS00018">
    <property type="entry name" value="EF_HAND_1"/>
    <property type="match status" value="2"/>
</dbReference>
<evidence type="ECO:0000256" key="1">
    <source>
        <dbReference type="ARBA" id="ARBA00022737"/>
    </source>
</evidence>
<dbReference type="PROSITE" id="PS50222">
    <property type="entry name" value="EF_HAND_2"/>
    <property type="match status" value="2"/>
</dbReference>
<dbReference type="Gene3D" id="1.10.238.10">
    <property type="entry name" value="EF-hand"/>
    <property type="match status" value="3"/>
</dbReference>
<reference evidence="4 5" key="1">
    <citation type="submission" date="2016-11" db="EMBL/GenBank/DDBJ databases">
        <title>The macronuclear genome of Stentor coeruleus: a giant cell with tiny introns.</title>
        <authorList>
            <person name="Slabodnick M."/>
            <person name="Ruby J.G."/>
            <person name="Reiff S.B."/>
            <person name="Swart E.C."/>
            <person name="Gosai S."/>
            <person name="Prabakaran S."/>
            <person name="Witkowska E."/>
            <person name="Larue G.E."/>
            <person name="Fisher S."/>
            <person name="Freeman R.M."/>
            <person name="Gunawardena J."/>
            <person name="Chu W."/>
            <person name="Stover N.A."/>
            <person name="Gregory B.D."/>
            <person name="Nowacki M."/>
            <person name="Derisi J."/>
            <person name="Roy S.W."/>
            <person name="Marshall W.F."/>
            <person name="Sood P."/>
        </authorList>
    </citation>
    <scope>NUCLEOTIDE SEQUENCE [LARGE SCALE GENOMIC DNA]</scope>
    <source>
        <strain evidence="4">WM001</strain>
    </source>
</reference>
<evidence type="ECO:0000259" key="3">
    <source>
        <dbReference type="PROSITE" id="PS50222"/>
    </source>
</evidence>
<accession>A0A1R2AW02</accession>
<dbReference type="CDD" id="cd00051">
    <property type="entry name" value="EFh"/>
    <property type="match status" value="1"/>
</dbReference>
<keyword evidence="5" id="KW-1185">Reference proteome</keyword>
<dbReference type="InterPro" id="IPR050145">
    <property type="entry name" value="Centrin_CML-like"/>
</dbReference>
<sequence>MINYSEFLVVAIDWNKEMSRNRLEQAFKSIDADHNGKISIKELMVAFGGSEMISEISKKMANKADANRDREIDGDKMINEIFKKMIKEADINRDGEIDFKEFCIYMENFKK</sequence>
<feature type="domain" description="EF-hand" evidence="3">
    <location>
        <begin position="18"/>
        <end position="53"/>
    </location>
</feature>
<dbReference type="OrthoDB" id="26525at2759"/>
<dbReference type="Proteomes" id="UP000187209">
    <property type="component" value="Unassembled WGS sequence"/>
</dbReference>
<dbReference type="InterPro" id="IPR011992">
    <property type="entry name" value="EF-hand-dom_pair"/>
</dbReference>
<evidence type="ECO:0000313" key="4">
    <source>
        <dbReference type="EMBL" id="OMJ68688.1"/>
    </source>
</evidence>
<dbReference type="GO" id="GO:0005509">
    <property type="term" value="F:calcium ion binding"/>
    <property type="evidence" value="ECO:0007669"/>
    <property type="project" value="InterPro"/>
</dbReference>
<evidence type="ECO:0000256" key="2">
    <source>
        <dbReference type="ARBA" id="ARBA00022837"/>
    </source>
</evidence>
<evidence type="ECO:0000313" key="5">
    <source>
        <dbReference type="Proteomes" id="UP000187209"/>
    </source>
</evidence>
<proteinExistence type="predicted"/>
<comment type="caution">
    <text evidence="4">The sequence shown here is derived from an EMBL/GenBank/DDBJ whole genome shotgun (WGS) entry which is preliminary data.</text>
</comment>
<keyword evidence="1" id="KW-0677">Repeat</keyword>
<protein>
    <recommendedName>
        <fullName evidence="3">EF-hand domain-containing protein</fullName>
    </recommendedName>
</protein>
<dbReference type="SMART" id="SM00054">
    <property type="entry name" value="EFh"/>
    <property type="match status" value="2"/>
</dbReference>
<gene>
    <name evidence="4" type="ORF">SteCoe_33795</name>
</gene>
<organism evidence="4 5">
    <name type="scientific">Stentor coeruleus</name>
    <dbReference type="NCBI Taxonomy" id="5963"/>
    <lineage>
        <taxon>Eukaryota</taxon>
        <taxon>Sar</taxon>
        <taxon>Alveolata</taxon>
        <taxon>Ciliophora</taxon>
        <taxon>Postciliodesmatophora</taxon>
        <taxon>Heterotrichea</taxon>
        <taxon>Heterotrichida</taxon>
        <taxon>Stentoridae</taxon>
        <taxon>Stentor</taxon>
    </lineage>
</organism>
<dbReference type="AlphaFoldDB" id="A0A1R2AW02"/>
<dbReference type="PANTHER" id="PTHR23050">
    <property type="entry name" value="CALCIUM BINDING PROTEIN"/>
    <property type="match status" value="1"/>
</dbReference>
<feature type="domain" description="EF-hand" evidence="3">
    <location>
        <begin position="77"/>
        <end position="111"/>
    </location>
</feature>